<dbReference type="RefSeq" id="WP_126574383.1">
    <property type="nucleotide sequence ID" value="NZ_RXZH01000004.1"/>
</dbReference>
<feature type="signal peptide" evidence="3">
    <location>
        <begin position="1"/>
        <end position="18"/>
    </location>
</feature>
<dbReference type="Pfam" id="PF09829">
    <property type="entry name" value="DUF2057"/>
    <property type="match status" value="1"/>
</dbReference>
<evidence type="ECO:0000313" key="4">
    <source>
        <dbReference type="EMBL" id="RTZ15653.1"/>
    </source>
</evidence>
<protein>
    <recommendedName>
        <fullName evidence="3">UPF0319 protein EJ063_11280</fullName>
    </recommendedName>
</protein>
<dbReference type="InterPro" id="IPR018635">
    <property type="entry name" value="UPF0319"/>
</dbReference>
<proteinExistence type="inferred from homology"/>
<evidence type="ECO:0000256" key="2">
    <source>
        <dbReference type="ARBA" id="ARBA00022729"/>
    </source>
</evidence>
<dbReference type="HAMAP" id="MF_00789">
    <property type="entry name" value="UPF0319"/>
    <property type="match status" value="1"/>
</dbReference>
<keyword evidence="5" id="KW-1185">Reference proteome</keyword>
<sequence length="215" mass="24227" precursor="true">MKRYLSLVTMLFVTSATAATIEPKNDLEILFIDGVKVEEKRESVDIQPGLVQLVVKYTKKLKDSGKDRVYDSAPYVVNLDAPDADLTISGPKLFSYSQANTHFKKDPEWKVETESGQAIEYTQEVLDRGDGIFPYYDMPKLVREHNEKRGLVVGSGAALAATAQDANATVVEVAETGEKTVVQLDTSNLDQLKAWYLKSSKEDRKEFRRWMIDQE</sequence>
<organism evidence="4 5">
    <name type="scientific">Vibrio aquaticus</name>
    <dbReference type="NCBI Taxonomy" id="2496559"/>
    <lineage>
        <taxon>Bacteria</taxon>
        <taxon>Pseudomonadati</taxon>
        <taxon>Pseudomonadota</taxon>
        <taxon>Gammaproteobacteria</taxon>
        <taxon>Vibrionales</taxon>
        <taxon>Vibrionaceae</taxon>
        <taxon>Vibrio</taxon>
    </lineage>
</organism>
<gene>
    <name evidence="4" type="ORF">EJ063_11280</name>
</gene>
<evidence type="ECO:0000256" key="1">
    <source>
        <dbReference type="ARBA" id="ARBA00008490"/>
    </source>
</evidence>
<feature type="chain" id="PRO_5019597584" description="UPF0319 protein EJ063_11280" evidence="3">
    <location>
        <begin position="19"/>
        <end position="215"/>
    </location>
</feature>
<dbReference type="OrthoDB" id="6214779at2"/>
<dbReference type="Proteomes" id="UP000268973">
    <property type="component" value="Unassembled WGS sequence"/>
</dbReference>
<keyword evidence="2 3" id="KW-0732">Signal</keyword>
<comment type="similarity">
    <text evidence="1 3">Belongs to the UPF0319 family.</text>
</comment>
<name>A0A432CVC3_9VIBR</name>
<dbReference type="AlphaFoldDB" id="A0A432CVC3"/>
<dbReference type="PANTHER" id="PTHR38108">
    <property type="entry name" value="UPF0319 PROTEIN YCCT"/>
    <property type="match status" value="1"/>
</dbReference>
<evidence type="ECO:0000256" key="3">
    <source>
        <dbReference type="HAMAP-Rule" id="MF_00789"/>
    </source>
</evidence>
<evidence type="ECO:0000313" key="5">
    <source>
        <dbReference type="Proteomes" id="UP000268973"/>
    </source>
</evidence>
<accession>A0A432CVC3</accession>
<dbReference type="EMBL" id="RXZH01000004">
    <property type="protein sequence ID" value="RTZ15653.1"/>
    <property type="molecule type" value="Genomic_DNA"/>
</dbReference>
<comment type="caution">
    <text evidence="4">The sequence shown here is derived from an EMBL/GenBank/DDBJ whole genome shotgun (WGS) entry which is preliminary data.</text>
</comment>
<dbReference type="PANTHER" id="PTHR38108:SF1">
    <property type="entry name" value="UPF0319 PROTEIN YCCT"/>
    <property type="match status" value="1"/>
</dbReference>
<reference evidence="4 5" key="1">
    <citation type="submission" date="2018-12" db="EMBL/GenBank/DDBJ databases">
        <title>Vibrio sp. isolated from China Sea.</title>
        <authorList>
            <person name="Li Y."/>
        </authorList>
    </citation>
    <scope>NUCLEOTIDE SEQUENCE [LARGE SCALE GENOMIC DNA]</scope>
    <source>
        <strain evidence="4 5">BEI207</strain>
    </source>
</reference>